<sequence>MIVQIQIRRSRRE</sequence>
<proteinExistence type="predicted"/>
<protein>
    <submittedName>
        <fullName evidence="1">Uncharacterized protein</fullName>
    </submittedName>
</protein>
<dbReference type="EMBL" id="GGEC01081435">
    <property type="protein sequence ID" value="MBX61919.1"/>
    <property type="molecule type" value="Transcribed_RNA"/>
</dbReference>
<organism evidence="1">
    <name type="scientific">Rhizophora mucronata</name>
    <name type="common">Asiatic mangrove</name>
    <dbReference type="NCBI Taxonomy" id="61149"/>
    <lineage>
        <taxon>Eukaryota</taxon>
        <taxon>Viridiplantae</taxon>
        <taxon>Streptophyta</taxon>
        <taxon>Embryophyta</taxon>
        <taxon>Tracheophyta</taxon>
        <taxon>Spermatophyta</taxon>
        <taxon>Magnoliopsida</taxon>
        <taxon>eudicotyledons</taxon>
        <taxon>Gunneridae</taxon>
        <taxon>Pentapetalae</taxon>
        <taxon>rosids</taxon>
        <taxon>fabids</taxon>
        <taxon>Malpighiales</taxon>
        <taxon>Rhizophoraceae</taxon>
        <taxon>Rhizophora</taxon>
    </lineage>
</organism>
<evidence type="ECO:0000313" key="1">
    <source>
        <dbReference type="EMBL" id="MBX61919.1"/>
    </source>
</evidence>
<reference evidence="1" key="1">
    <citation type="submission" date="2018-02" db="EMBL/GenBank/DDBJ databases">
        <title>Rhizophora mucronata_Transcriptome.</title>
        <authorList>
            <person name="Meera S.P."/>
            <person name="Sreeshan A."/>
            <person name="Augustine A."/>
        </authorList>
    </citation>
    <scope>NUCLEOTIDE SEQUENCE</scope>
    <source>
        <tissue evidence="1">Leaf</tissue>
    </source>
</reference>
<accession>A0A2P2Q4V0</accession>
<name>A0A2P2Q4V0_RHIMU</name>